<sequence length="832" mass="94377">MDFIFDRNKTAVIFKEKEYTYRDLIEKAKLYGSKLTIDKGDFVVIFSENRPEFMAGILGIWEKKGVSVNIDSSYDPEQVAYVLRDCNPKYMFVSEKNYKRAQEGKALANSSVILLKFEDILMDEDFKIDEYTIKAPEKDEVAVMLYTSGTTGNPKGVMLTFDNLMCNIEAIKNIDLITESDRLLALLPFYHVLPLTTTILMPLYFGCLVVILDELSSEAIKYNLKKYEITVLIGVPRVWEMFHKGIMGKINSNGMAKKLFTLCEKLKIKGLNKIVFKKVQEGFGGHIRIFVSGGAKLDETILNDFTTLGFTVMEGYGLTETAPIIAFNRPDNICPGTVGEPIPGISVKIADDGEILVKGRNVMKGYYNLPEATESAIDEKGWFHTGDLGQMEGPALKIIGRKKEMIVLSNGKNINPVDIENEILQGTDLIEELAVTDYDNHLVAIVYPKFDLIEERGISNIKEALKWEIIDKYNVTAPKYRKILDIKIVKEELPKTKLGKLRRFMLKDLLDGETLGKDSMEKPKENENIEPIKEPKSEEYIRVKEYIKKSHDVEVYPSAHIELDLGLDSLDIVELISFVESTFGVEIHEEDFAKIKTVDQLCNFIKDHGGDYNGQEINWKKIFDEDIDYKMPGKPWAGKIVRGILAPIFKYYFGLSKKGLNNLEKGPVIYAGNHQSFLDAFGFSQLLSSKMLDDTYYLAVATHFESKTRAYFAEHGNILLIDINKNLKETLQICAKVLKSGKNLVIFPEGARTRDGELQEFKKAFAILSKELNIPVVPFGIKGAYELMPFGQSMPKKGKITMEVFEKISPENLTVEEIVDKTRNEILDWLNK</sequence>
<dbReference type="RefSeq" id="WP_078692838.1">
    <property type="nucleotide sequence ID" value="NZ_FUWX01000004.1"/>
</dbReference>
<dbReference type="PROSITE" id="PS00012">
    <property type="entry name" value="PHOSPHOPANTETHEINE"/>
    <property type="match status" value="1"/>
</dbReference>
<dbReference type="OrthoDB" id="9778383at2"/>
<dbReference type="Proteomes" id="UP000191153">
    <property type="component" value="Unassembled WGS sequence"/>
</dbReference>
<dbReference type="Pfam" id="PF23562">
    <property type="entry name" value="AMP-binding_C_3"/>
    <property type="match status" value="1"/>
</dbReference>
<feature type="domain" description="Carrier" evidence="4">
    <location>
        <begin position="533"/>
        <end position="609"/>
    </location>
</feature>
<comment type="catalytic activity">
    <reaction evidence="3">
        <text>a long-chain fatty acid + ATP + CoA = a long-chain fatty acyl-CoA + AMP + diphosphate</text>
        <dbReference type="Rhea" id="RHEA:15421"/>
        <dbReference type="ChEBI" id="CHEBI:30616"/>
        <dbReference type="ChEBI" id="CHEBI:33019"/>
        <dbReference type="ChEBI" id="CHEBI:57287"/>
        <dbReference type="ChEBI" id="CHEBI:57560"/>
        <dbReference type="ChEBI" id="CHEBI:83139"/>
        <dbReference type="ChEBI" id="CHEBI:456215"/>
        <dbReference type="EC" id="6.2.1.3"/>
    </reaction>
    <physiologicalReaction direction="left-to-right" evidence="3">
        <dbReference type="Rhea" id="RHEA:15422"/>
    </physiologicalReaction>
</comment>
<name>A0A1T4K4M1_9FUSO</name>
<dbReference type="STRING" id="180163.SAMN02745174_00297"/>
<dbReference type="InterPro" id="IPR009081">
    <property type="entry name" value="PP-bd_ACP"/>
</dbReference>
<dbReference type="InterPro" id="IPR036736">
    <property type="entry name" value="ACP-like_sf"/>
</dbReference>
<dbReference type="GO" id="GO:0004467">
    <property type="term" value="F:long-chain fatty acid-CoA ligase activity"/>
    <property type="evidence" value="ECO:0007669"/>
    <property type="project" value="UniProtKB-EC"/>
</dbReference>
<evidence type="ECO:0000256" key="3">
    <source>
        <dbReference type="ARBA" id="ARBA00024484"/>
    </source>
</evidence>
<dbReference type="EMBL" id="FUWX01000004">
    <property type="protein sequence ID" value="SJZ37352.1"/>
    <property type="molecule type" value="Genomic_DNA"/>
</dbReference>
<keyword evidence="6" id="KW-1185">Reference proteome</keyword>
<reference evidence="5 6" key="1">
    <citation type="submission" date="2017-02" db="EMBL/GenBank/DDBJ databases">
        <authorList>
            <person name="Peterson S.W."/>
        </authorList>
    </citation>
    <scope>NUCLEOTIDE SEQUENCE [LARGE SCALE GENOMIC DNA]</scope>
    <source>
        <strain evidence="5 6">ATCC 700028</strain>
    </source>
</reference>
<organism evidence="5 6">
    <name type="scientific">Cetobacterium ceti</name>
    <dbReference type="NCBI Taxonomy" id="180163"/>
    <lineage>
        <taxon>Bacteria</taxon>
        <taxon>Fusobacteriati</taxon>
        <taxon>Fusobacteriota</taxon>
        <taxon>Fusobacteriia</taxon>
        <taxon>Fusobacteriales</taxon>
        <taxon>Fusobacteriaceae</taxon>
        <taxon>Cetobacterium</taxon>
    </lineage>
</organism>
<dbReference type="CDD" id="cd07989">
    <property type="entry name" value="LPLAT_AGPAT-like"/>
    <property type="match status" value="1"/>
</dbReference>
<evidence type="ECO:0000313" key="6">
    <source>
        <dbReference type="Proteomes" id="UP000191153"/>
    </source>
</evidence>
<dbReference type="Gene3D" id="1.10.1200.10">
    <property type="entry name" value="ACP-like"/>
    <property type="match status" value="1"/>
</dbReference>
<dbReference type="InterPro" id="IPR042099">
    <property type="entry name" value="ANL_N_sf"/>
</dbReference>
<evidence type="ECO:0000256" key="1">
    <source>
        <dbReference type="ARBA" id="ARBA00022450"/>
    </source>
</evidence>
<proteinExistence type="predicted"/>
<evidence type="ECO:0000256" key="2">
    <source>
        <dbReference type="ARBA" id="ARBA00022553"/>
    </source>
</evidence>
<dbReference type="PROSITE" id="PS50075">
    <property type="entry name" value="CARRIER"/>
    <property type="match status" value="1"/>
</dbReference>
<keyword evidence="2" id="KW-0597">Phosphoprotein</keyword>
<dbReference type="InterPro" id="IPR000873">
    <property type="entry name" value="AMP-dep_synth/lig_dom"/>
</dbReference>
<dbReference type="GO" id="GO:0016746">
    <property type="term" value="F:acyltransferase activity"/>
    <property type="evidence" value="ECO:0007669"/>
    <property type="project" value="InterPro"/>
</dbReference>
<dbReference type="SUPFAM" id="SSF69593">
    <property type="entry name" value="Glycerol-3-phosphate (1)-acyltransferase"/>
    <property type="match status" value="1"/>
</dbReference>
<dbReference type="Pfam" id="PF00501">
    <property type="entry name" value="AMP-binding"/>
    <property type="match status" value="1"/>
</dbReference>
<evidence type="ECO:0000313" key="5">
    <source>
        <dbReference type="EMBL" id="SJZ37352.1"/>
    </source>
</evidence>
<dbReference type="PANTHER" id="PTHR43272:SF52">
    <property type="entry name" value="AMP-DEPENDENT SYNTHETASE_LIGASE DOMAIN-CONTAINING PROTEIN"/>
    <property type="match status" value="1"/>
</dbReference>
<dbReference type="InterPro" id="IPR045851">
    <property type="entry name" value="AMP-bd_C_sf"/>
</dbReference>
<dbReference type="GO" id="GO:0016020">
    <property type="term" value="C:membrane"/>
    <property type="evidence" value="ECO:0007669"/>
    <property type="project" value="TreeGrafter"/>
</dbReference>
<dbReference type="InterPro" id="IPR002123">
    <property type="entry name" value="Plipid/glycerol_acylTrfase"/>
</dbReference>
<dbReference type="SUPFAM" id="SSF56801">
    <property type="entry name" value="Acetyl-CoA synthetase-like"/>
    <property type="match status" value="1"/>
</dbReference>
<protein>
    <submittedName>
        <fullName evidence="5">Long-chain acyl-CoA synthetase</fullName>
    </submittedName>
</protein>
<dbReference type="AlphaFoldDB" id="A0A1T4K4M1"/>
<dbReference type="InterPro" id="IPR006162">
    <property type="entry name" value="Ppantetheine_attach_site"/>
</dbReference>
<dbReference type="Gene3D" id="3.30.300.30">
    <property type="match status" value="1"/>
</dbReference>
<dbReference type="PROSITE" id="PS00455">
    <property type="entry name" value="AMP_BINDING"/>
    <property type="match status" value="1"/>
</dbReference>
<dbReference type="InterPro" id="IPR020845">
    <property type="entry name" value="AMP-binding_CS"/>
</dbReference>
<keyword evidence="1" id="KW-0596">Phosphopantetheine</keyword>
<dbReference type="PANTHER" id="PTHR43272">
    <property type="entry name" value="LONG-CHAIN-FATTY-ACID--COA LIGASE"/>
    <property type="match status" value="1"/>
</dbReference>
<dbReference type="Pfam" id="PF00550">
    <property type="entry name" value="PP-binding"/>
    <property type="match status" value="1"/>
</dbReference>
<dbReference type="SUPFAM" id="SSF47336">
    <property type="entry name" value="ACP-like"/>
    <property type="match status" value="1"/>
</dbReference>
<evidence type="ECO:0000259" key="4">
    <source>
        <dbReference type="PROSITE" id="PS50075"/>
    </source>
</evidence>
<accession>A0A1T4K4M1</accession>
<gene>
    <name evidence="5" type="ORF">SAMN02745174_00297</name>
</gene>
<dbReference type="Gene3D" id="3.40.50.12780">
    <property type="entry name" value="N-terminal domain of ligase-like"/>
    <property type="match status" value="1"/>
</dbReference>
<dbReference type="Pfam" id="PF01553">
    <property type="entry name" value="Acyltransferase"/>
    <property type="match status" value="1"/>
</dbReference>
<dbReference type="SMART" id="SM00563">
    <property type="entry name" value="PlsC"/>
    <property type="match status" value="1"/>
</dbReference>